<feature type="chain" id="PRO_5046039740" evidence="1">
    <location>
        <begin position="20"/>
        <end position="391"/>
    </location>
</feature>
<feature type="domain" description="Carbohydrate esterase 2 N-terminal" evidence="2">
    <location>
        <begin position="69"/>
        <end position="172"/>
    </location>
</feature>
<dbReference type="Gene3D" id="3.40.50.1110">
    <property type="entry name" value="SGNH hydrolase"/>
    <property type="match status" value="1"/>
</dbReference>
<dbReference type="RefSeq" id="WP_311758421.1">
    <property type="nucleotide sequence ID" value="NZ_JAVRQI010000003.1"/>
</dbReference>
<accession>A0ABU3EAS4</accession>
<dbReference type="PANTHER" id="PTHR37834">
    <property type="entry name" value="GDSL-LIKE LIPASE/ACYLHYDROLASE DOMAIN PROTEIN (AFU_ORTHOLOGUE AFUA_2G00620)"/>
    <property type="match status" value="1"/>
</dbReference>
<proteinExistence type="predicted"/>
<evidence type="ECO:0000259" key="2">
    <source>
        <dbReference type="Pfam" id="PF17996"/>
    </source>
</evidence>
<protein>
    <submittedName>
        <fullName evidence="3">Lipase</fullName>
    </submittedName>
</protein>
<organism evidence="3 4">
    <name type="scientific">Paracoccus broussonetiae</name>
    <dbReference type="NCBI Taxonomy" id="3075834"/>
    <lineage>
        <taxon>Bacteria</taxon>
        <taxon>Pseudomonadati</taxon>
        <taxon>Pseudomonadota</taxon>
        <taxon>Alphaproteobacteria</taxon>
        <taxon>Rhodobacterales</taxon>
        <taxon>Paracoccaceae</taxon>
        <taxon>Paracoccus</taxon>
    </lineage>
</organism>
<comment type="caution">
    <text evidence="3">The sequence shown here is derived from an EMBL/GenBank/DDBJ whole genome shotgun (WGS) entry which is preliminary data.</text>
</comment>
<evidence type="ECO:0000256" key="1">
    <source>
        <dbReference type="SAM" id="SignalP"/>
    </source>
</evidence>
<dbReference type="SUPFAM" id="SSF52266">
    <property type="entry name" value="SGNH hydrolase"/>
    <property type="match status" value="1"/>
</dbReference>
<keyword evidence="1" id="KW-0732">Signal</keyword>
<dbReference type="InterPro" id="IPR052762">
    <property type="entry name" value="PCW_deacetylase/CE"/>
</dbReference>
<dbReference type="EMBL" id="JAVRQI010000003">
    <property type="protein sequence ID" value="MDT1061323.1"/>
    <property type="molecule type" value="Genomic_DNA"/>
</dbReference>
<dbReference type="InterPro" id="IPR040794">
    <property type="entry name" value="CE2_N"/>
</dbReference>
<evidence type="ECO:0000313" key="3">
    <source>
        <dbReference type="EMBL" id="MDT1061323.1"/>
    </source>
</evidence>
<dbReference type="InterPro" id="IPR037461">
    <property type="entry name" value="CtCE2-like_dom"/>
</dbReference>
<gene>
    <name evidence="3" type="ORF">RM190_05580</name>
</gene>
<sequence length="391" mass="42617">MRRLLRRLAFLSLALTACAAAGLWFWSEPARPEVPVPPIHVTLDEGQSWFAAELVQPQDGLTQLPLLTSGRASAGKKDMLIQEWPGFHAEARFRGSSVTVRFQDGLNRWRILLNDGKAGRIDVARPGMSDLHISGLAPAEYRIRVEKISESSMPASFGGILIGPTVQPLPAPRALPRMIEFIGDSDTVGFANTASTRDCTEEEVFSATDTSRSFGPQVASRLGADYRMIARSGIGLLRNYDGAAPLATMTSRYALALPSEPAAMRLPERAADVVVTGIGSNDFAAAFAKDEIWQDDDSLSRDFGTALLSFLRDRVRENPGAVQVLLAFGEYGDRLVRPYRAAEAALRADGVRVVLVTLPKLKRDACFWHPSQEDHRLIADWLATAISSAGT</sequence>
<dbReference type="InterPro" id="IPR036514">
    <property type="entry name" value="SGNH_hydro_sf"/>
</dbReference>
<feature type="signal peptide" evidence="1">
    <location>
        <begin position="1"/>
        <end position="19"/>
    </location>
</feature>
<keyword evidence="4" id="KW-1185">Reference proteome</keyword>
<dbReference type="PANTHER" id="PTHR37834:SF2">
    <property type="entry name" value="ESTERASE, SGNH HYDROLASE-TYPE"/>
    <property type="match status" value="1"/>
</dbReference>
<dbReference type="CDD" id="cd01831">
    <property type="entry name" value="Endoglucanase_E_like"/>
    <property type="match status" value="1"/>
</dbReference>
<dbReference type="Pfam" id="PF17996">
    <property type="entry name" value="CE2_N"/>
    <property type="match status" value="1"/>
</dbReference>
<dbReference type="Gene3D" id="2.60.120.260">
    <property type="entry name" value="Galactose-binding domain-like"/>
    <property type="match status" value="1"/>
</dbReference>
<dbReference type="PROSITE" id="PS51257">
    <property type="entry name" value="PROKAR_LIPOPROTEIN"/>
    <property type="match status" value="1"/>
</dbReference>
<dbReference type="Proteomes" id="UP001251085">
    <property type="component" value="Unassembled WGS sequence"/>
</dbReference>
<reference evidence="4" key="1">
    <citation type="submission" date="2023-07" db="EMBL/GenBank/DDBJ databases">
        <title>Characterization of two Paracoccaceae strains isolated from Phycosphere and proposal of Xinfangfangia lacusdiani sp. nov.</title>
        <authorList>
            <person name="Deng Y."/>
            <person name="Zhang Y.Q."/>
        </authorList>
    </citation>
    <scope>NUCLEOTIDE SEQUENCE [LARGE SCALE GENOMIC DNA]</scope>
    <source>
        <strain evidence="4">CPCC 101403</strain>
    </source>
</reference>
<evidence type="ECO:0000313" key="4">
    <source>
        <dbReference type="Proteomes" id="UP001251085"/>
    </source>
</evidence>
<name>A0ABU3EAS4_9RHOB</name>